<comment type="caution">
    <text evidence="1">The sequence shown here is derived from an EMBL/GenBank/DDBJ whole genome shotgun (WGS) entry which is preliminary data.</text>
</comment>
<proteinExistence type="predicted"/>
<protein>
    <submittedName>
        <fullName evidence="1">Uncharacterized protein</fullName>
    </submittedName>
</protein>
<dbReference type="EMBL" id="JAHYIQ010000001">
    <property type="protein sequence ID" value="KAK1135656.1"/>
    <property type="molecule type" value="Genomic_DNA"/>
</dbReference>
<sequence>MACSSSMYTRKHFPCLNCYVAGSANLKFVAGVYDRKLKERSERKKEIELARARRATLVLEPDDPGKIHEHRFRNNGAVNFVAIEARNGKDRRGTIIAEIVSVENILTMAIKLLLLTVSFAKRLIQRLMRIEDTEEGETERGWLLKPASSSISLGR</sequence>
<gene>
    <name evidence="1" type="ORF">K0M31_000243</name>
</gene>
<dbReference type="Proteomes" id="UP001177670">
    <property type="component" value="Unassembled WGS sequence"/>
</dbReference>
<organism evidence="1 2">
    <name type="scientific">Melipona bicolor</name>
    <dbReference type="NCBI Taxonomy" id="60889"/>
    <lineage>
        <taxon>Eukaryota</taxon>
        <taxon>Metazoa</taxon>
        <taxon>Ecdysozoa</taxon>
        <taxon>Arthropoda</taxon>
        <taxon>Hexapoda</taxon>
        <taxon>Insecta</taxon>
        <taxon>Pterygota</taxon>
        <taxon>Neoptera</taxon>
        <taxon>Endopterygota</taxon>
        <taxon>Hymenoptera</taxon>
        <taxon>Apocrita</taxon>
        <taxon>Aculeata</taxon>
        <taxon>Apoidea</taxon>
        <taxon>Anthophila</taxon>
        <taxon>Apidae</taxon>
        <taxon>Melipona</taxon>
    </lineage>
</organism>
<evidence type="ECO:0000313" key="1">
    <source>
        <dbReference type="EMBL" id="KAK1135656.1"/>
    </source>
</evidence>
<dbReference type="AlphaFoldDB" id="A0AA40GD34"/>
<evidence type="ECO:0000313" key="2">
    <source>
        <dbReference type="Proteomes" id="UP001177670"/>
    </source>
</evidence>
<accession>A0AA40GD34</accession>
<reference evidence="1" key="1">
    <citation type="submission" date="2021-10" db="EMBL/GenBank/DDBJ databases">
        <title>Melipona bicolor Genome sequencing and assembly.</title>
        <authorList>
            <person name="Araujo N.S."/>
            <person name="Arias M.C."/>
        </authorList>
    </citation>
    <scope>NUCLEOTIDE SEQUENCE</scope>
    <source>
        <strain evidence="1">USP_2M_L1-L4_2017</strain>
        <tissue evidence="1">Whole body</tissue>
    </source>
</reference>
<name>A0AA40GD34_9HYME</name>
<keyword evidence="2" id="KW-1185">Reference proteome</keyword>